<name>A0A7W7BRW5_9MICO</name>
<evidence type="ECO:0000313" key="2">
    <source>
        <dbReference type="Proteomes" id="UP000573729"/>
    </source>
</evidence>
<sequence length="170" mass="18135">MAAQLVYARFPARAHRAALDWMRAVDDVLSVHAPDLGVVSIAEPVDGAVVGWRLVSDNHREIARGCRFFASERAARSETASLVSAAADLVVHAAIEPRLRTTGWFVTRGDQLVMIGARRYENRSVARGSGALAVRLLSEMADAASGAAVAERGARLRPEKPGAVPAGLVR</sequence>
<proteinExistence type="predicted"/>
<dbReference type="AlphaFoldDB" id="A0A7W7BRW5"/>
<dbReference type="Proteomes" id="UP000573729">
    <property type="component" value="Unassembled WGS sequence"/>
</dbReference>
<protein>
    <submittedName>
        <fullName evidence="1">Uncharacterized protein</fullName>
    </submittedName>
</protein>
<dbReference type="RefSeq" id="WP_184218511.1">
    <property type="nucleotide sequence ID" value="NZ_JACHMD010000001.1"/>
</dbReference>
<gene>
    <name evidence="1" type="ORF">BKA24_002414</name>
</gene>
<reference evidence="1 2" key="1">
    <citation type="submission" date="2020-08" db="EMBL/GenBank/DDBJ databases">
        <title>Sequencing the genomes of 1000 actinobacteria strains.</title>
        <authorList>
            <person name="Klenk H.-P."/>
        </authorList>
    </citation>
    <scope>NUCLEOTIDE SEQUENCE [LARGE SCALE GENOMIC DNA]</scope>
    <source>
        <strain evidence="1 2">DSM 24947</strain>
    </source>
</reference>
<accession>A0A7W7BRW5</accession>
<comment type="caution">
    <text evidence="1">The sequence shown here is derived from an EMBL/GenBank/DDBJ whole genome shotgun (WGS) entry which is preliminary data.</text>
</comment>
<organism evidence="1 2">
    <name type="scientific">Microbacterium marinum</name>
    <dbReference type="NCBI Taxonomy" id="421115"/>
    <lineage>
        <taxon>Bacteria</taxon>
        <taxon>Bacillati</taxon>
        <taxon>Actinomycetota</taxon>
        <taxon>Actinomycetes</taxon>
        <taxon>Micrococcales</taxon>
        <taxon>Microbacteriaceae</taxon>
        <taxon>Microbacterium</taxon>
    </lineage>
</organism>
<keyword evidence="2" id="KW-1185">Reference proteome</keyword>
<evidence type="ECO:0000313" key="1">
    <source>
        <dbReference type="EMBL" id="MBB4667705.1"/>
    </source>
</evidence>
<dbReference type="EMBL" id="JACHMD010000001">
    <property type="protein sequence ID" value="MBB4667705.1"/>
    <property type="molecule type" value="Genomic_DNA"/>
</dbReference>